<evidence type="ECO:0008006" key="4">
    <source>
        <dbReference type="Google" id="ProtNLM"/>
    </source>
</evidence>
<accession>A0A7T4UNK1</accession>
<reference evidence="2 3" key="1">
    <citation type="submission" date="2020-12" db="EMBL/GenBank/DDBJ databases">
        <authorList>
            <person name="Shan Y."/>
        </authorList>
    </citation>
    <scope>NUCLEOTIDE SEQUENCE [LARGE SCALE GENOMIC DNA]</scope>
    <source>
        <strain evidence="3">csc3.9</strain>
    </source>
</reference>
<gene>
    <name evidence="2" type="ORF">I6N98_09750</name>
</gene>
<evidence type="ECO:0000313" key="2">
    <source>
        <dbReference type="EMBL" id="QQD16683.1"/>
    </source>
</evidence>
<feature type="chain" id="PRO_5032543226" description="Zinc resistance-associated protein" evidence="1">
    <location>
        <begin position="21"/>
        <end position="147"/>
    </location>
</feature>
<keyword evidence="1" id="KW-0732">Signal</keyword>
<protein>
    <recommendedName>
        <fullName evidence="4">Zinc resistance-associated protein</fullName>
    </recommendedName>
</protein>
<dbReference type="KEGG" id="snan:I6N98_09750"/>
<keyword evidence="3" id="KW-1185">Reference proteome</keyword>
<dbReference type="RefSeq" id="WP_198568195.1">
    <property type="nucleotide sequence ID" value="NZ_CP066167.1"/>
</dbReference>
<feature type="signal peptide" evidence="1">
    <location>
        <begin position="1"/>
        <end position="20"/>
    </location>
</feature>
<name>A0A7T4UNK1_9GAMM</name>
<proteinExistence type="predicted"/>
<dbReference type="EMBL" id="CP066167">
    <property type="protein sequence ID" value="QQD16683.1"/>
    <property type="molecule type" value="Genomic_DNA"/>
</dbReference>
<sequence>MKKLISTLVIAAAISSPVFAEKGHEHGDSKDQPMGGMMMGHEQMMAMHEHMQKMHDMMGKIKAETDPEKRQQLMQEHMRVMQKGMRLMGDGMGMEMTVGESSKMDDMDMIKRMDMMEERMGMMQMMMGKMMDHESESQKTPVHKHKK</sequence>
<evidence type="ECO:0000313" key="3">
    <source>
        <dbReference type="Proteomes" id="UP000596063"/>
    </source>
</evidence>
<dbReference type="Proteomes" id="UP000596063">
    <property type="component" value="Chromosome"/>
</dbReference>
<organism evidence="2 3">
    <name type="scientific">Spongiibacter nanhainus</name>
    <dbReference type="NCBI Taxonomy" id="2794344"/>
    <lineage>
        <taxon>Bacteria</taxon>
        <taxon>Pseudomonadati</taxon>
        <taxon>Pseudomonadota</taxon>
        <taxon>Gammaproteobacteria</taxon>
        <taxon>Cellvibrionales</taxon>
        <taxon>Spongiibacteraceae</taxon>
        <taxon>Spongiibacter</taxon>
    </lineage>
</organism>
<evidence type="ECO:0000256" key="1">
    <source>
        <dbReference type="SAM" id="SignalP"/>
    </source>
</evidence>
<dbReference type="AlphaFoldDB" id="A0A7T4UNK1"/>